<evidence type="ECO:0000256" key="4">
    <source>
        <dbReference type="ARBA" id="ARBA00022989"/>
    </source>
</evidence>
<dbReference type="EMBL" id="FOGB01000008">
    <property type="protein sequence ID" value="SEQ81010.1"/>
    <property type="molecule type" value="Genomic_DNA"/>
</dbReference>
<keyword evidence="2" id="KW-1003">Cell membrane</keyword>
<dbReference type="PANTHER" id="PTHR30482:SF17">
    <property type="entry name" value="ABC TRANSPORTER ATP-BINDING PROTEIN"/>
    <property type="match status" value="1"/>
</dbReference>
<dbReference type="InterPro" id="IPR043428">
    <property type="entry name" value="LivM-like"/>
</dbReference>
<evidence type="ECO:0000313" key="6">
    <source>
        <dbReference type="EMBL" id="SEQ81010.1"/>
    </source>
</evidence>
<evidence type="ECO:0000313" key="7">
    <source>
        <dbReference type="Proteomes" id="UP000198749"/>
    </source>
</evidence>
<keyword evidence="3" id="KW-0812">Transmembrane</keyword>
<dbReference type="AlphaFoldDB" id="A0A1H9J2A2"/>
<evidence type="ECO:0000256" key="3">
    <source>
        <dbReference type="ARBA" id="ARBA00022692"/>
    </source>
</evidence>
<dbReference type="PANTHER" id="PTHR30482">
    <property type="entry name" value="HIGH-AFFINITY BRANCHED-CHAIN AMINO ACID TRANSPORT SYSTEM PERMEASE"/>
    <property type="match status" value="1"/>
</dbReference>
<dbReference type="GO" id="GO:0005886">
    <property type="term" value="C:plasma membrane"/>
    <property type="evidence" value="ECO:0007669"/>
    <property type="project" value="UniProtKB-SubCell"/>
</dbReference>
<accession>A0A1H9J2A2</accession>
<keyword evidence="4" id="KW-1133">Transmembrane helix</keyword>
<dbReference type="Proteomes" id="UP000198749">
    <property type="component" value="Unassembled WGS sequence"/>
</dbReference>
<evidence type="ECO:0000256" key="2">
    <source>
        <dbReference type="ARBA" id="ARBA00022475"/>
    </source>
</evidence>
<dbReference type="RefSeq" id="WP_091359511.1">
    <property type="nucleotide sequence ID" value="NZ_AP025284.1"/>
</dbReference>
<dbReference type="InterPro" id="IPR001851">
    <property type="entry name" value="ABC_transp_permease"/>
</dbReference>
<reference evidence="7" key="1">
    <citation type="submission" date="2016-10" db="EMBL/GenBank/DDBJ databases">
        <authorList>
            <person name="Varghese N."/>
            <person name="Submissions S."/>
        </authorList>
    </citation>
    <scope>NUCLEOTIDE SEQUENCE [LARGE SCALE GENOMIC DNA]</scope>
    <source>
        <strain evidence="7">DSM 18887</strain>
    </source>
</reference>
<protein>
    <submittedName>
        <fullName evidence="6">Amino acid/amide ABC transporter membrane protein 2, HAAT family</fullName>
    </submittedName>
</protein>
<proteinExistence type="predicted"/>
<evidence type="ECO:0000256" key="5">
    <source>
        <dbReference type="ARBA" id="ARBA00023136"/>
    </source>
</evidence>
<dbReference type="Pfam" id="PF02653">
    <property type="entry name" value="BPD_transp_2"/>
    <property type="match status" value="1"/>
</dbReference>
<dbReference type="STRING" id="355243.SAMN03080615_02839"/>
<evidence type="ECO:0000256" key="1">
    <source>
        <dbReference type="ARBA" id="ARBA00004429"/>
    </source>
</evidence>
<comment type="subcellular location">
    <subcellularLocation>
        <location evidence="1">Cell inner membrane</location>
        <topology evidence="1">Multi-pass membrane protein</topology>
    </subcellularLocation>
</comment>
<keyword evidence="5" id="KW-0472">Membrane</keyword>
<name>A0A1H9J2A2_9GAMM</name>
<dbReference type="OrthoDB" id="9034298at2"/>
<organism evidence="6 7">
    <name type="scientific">Amphritea atlantica</name>
    <dbReference type="NCBI Taxonomy" id="355243"/>
    <lineage>
        <taxon>Bacteria</taxon>
        <taxon>Pseudomonadati</taxon>
        <taxon>Pseudomonadota</taxon>
        <taxon>Gammaproteobacteria</taxon>
        <taxon>Oceanospirillales</taxon>
        <taxon>Oceanospirillaceae</taxon>
        <taxon>Amphritea</taxon>
    </lineage>
</organism>
<keyword evidence="7" id="KW-1185">Reference proteome</keyword>
<dbReference type="CDD" id="cd06581">
    <property type="entry name" value="TM_PBP1_LivM_like"/>
    <property type="match status" value="1"/>
</dbReference>
<sequence>MKSENLSVTAAAANTTGVAVNKTYWIKSIILLGLLGVLIALPWFTGYSTQRLMVELFTFYAIALAWNLLAGYGGIVSVGQHVFVGIGAYAMFSVSTTFSLNPWLALPASIIVSILFALIFAVPMFRLRGAYFAVGTWVLAEMARIAVLNSDWLGAGGGIPLTTMTGISRWLRNAGVYWAALAVGAGSLAVIWWLMRGRLGLALLSVRDSEAAASASGVNVLRTKVILWVIAAAITGTAGAVAYMNTLQVSPGATFSLNWTAAAIFIAVLGGIGTLEGPLIGVIVYFLLRECFSSYGSWYFIILGCIAILTMVLAPGGAWSLITRRKQIDPFGIRRILS</sequence>
<dbReference type="GO" id="GO:0015658">
    <property type="term" value="F:branched-chain amino acid transmembrane transporter activity"/>
    <property type="evidence" value="ECO:0007669"/>
    <property type="project" value="InterPro"/>
</dbReference>
<gene>
    <name evidence="6" type="ORF">SAMN03080615_02839</name>
</gene>